<gene>
    <name evidence="1" type="ORF">DMN91_008576</name>
</gene>
<evidence type="ECO:0000313" key="1">
    <source>
        <dbReference type="EMBL" id="RLU18220.1"/>
    </source>
</evidence>
<comment type="caution">
    <text evidence="1">The sequence shown here is derived from an EMBL/GenBank/DDBJ whole genome shotgun (WGS) entry which is preliminary data.</text>
</comment>
<dbReference type="Proteomes" id="UP000279307">
    <property type="component" value="Chromosome 9"/>
</dbReference>
<feature type="non-terminal residue" evidence="1">
    <location>
        <position position="9"/>
    </location>
</feature>
<reference evidence="1" key="2">
    <citation type="submission" date="2018-07" db="EMBL/GenBank/DDBJ databases">
        <authorList>
            <person name="Mckenzie S.K."/>
            <person name="Kronauer D.J.C."/>
        </authorList>
    </citation>
    <scope>NUCLEOTIDE SEQUENCE</scope>
    <source>
        <strain evidence="1">Clonal line C1</strain>
    </source>
</reference>
<dbReference type="EMBL" id="QOIP01000009">
    <property type="protein sequence ID" value="RLU18220.1"/>
    <property type="molecule type" value="Genomic_DNA"/>
</dbReference>
<feature type="non-terminal residue" evidence="1">
    <location>
        <position position="1"/>
    </location>
</feature>
<organism evidence="1">
    <name type="scientific">Ooceraea biroi</name>
    <name type="common">Clonal raider ant</name>
    <name type="synonym">Cerapachys biroi</name>
    <dbReference type="NCBI Taxonomy" id="2015173"/>
    <lineage>
        <taxon>Eukaryota</taxon>
        <taxon>Metazoa</taxon>
        <taxon>Ecdysozoa</taxon>
        <taxon>Arthropoda</taxon>
        <taxon>Hexapoda</taxon>
        <taxon>Insecta</taxon>
        <taxon>Pterygota</taxon>
        <taxon>Neoptera</taxon>
        <taxon>Endopterygota</taxon>
        <taxon>Hymenoptera</taxon>
        <taxon>Apocrita</taxon>
        <taxon>Aculeata</taxon>
        <taxon>Formicoidea</taxon>
        <taxon>Formicidae</taxon>
        <taxon>Dorylinae</taxon>
        <taxon>Ooceraea</taxon>
    </lineage>
</organism>
<accession>A0A3L8DCI0</accession>
<sequence>FYNKRNIRE</sequence>
<reference evidence="1" key="1">
    <citation type="journal article" date="2018" name="Genome Res.">
        <title>The genomic architecture and molecular evolution of ant odorant receptors.</title>
        <authorList>
            <person name="McKenzie S.K."/>
            <person name="Kronauer D.J.C."/>
        </authorList>
    </citation>
    <scope>NUCLEOTIDE SEQUENCE [LARGE SCALE GENOMIC DNA]</scope>
    <source>
        <strain evidence="1">Clonal line C1</strain>
    </source>
</reference>
<protein>
    <submittedName>
        <fullName evidence="1">Uncharacterized protein</fullName>
    </submittedName>
</protein>
<proteinExistence type="predicted"/>
<name>A0A3L8DCI0_OOCBI</name>